<organism evidence="1 2">
    <name type="scientific">Sclerotinia sclerotiorum (strain ATCC 18683 / 1980 / Ss-1)</name>
    <name type="common">White mold</name>
    <name type="synonym">Whetzelinia sclerotiorum</name>
    <dbReference type="NCBI Taxonomy" id="665079"/>
    <lineage>
        <taxon>Eukaryota</taxon>
        <taxon>Fungi</taxon>
        <taxon>Dikarya</taxon>
        <taxon>Ascomycota</taxon>
        <taxon>Pezizomycotina</taxon>
        <taxon>Leotiomycetes</taxon>
        <taxon>Helotiales</taxon>
        <taxon>Sclerotiniaceae</taxon>
        <taxon>Sclerotinia</taxon>
    </lineage>
</organism>
<proteinExistence type="predicted"/>
<dbReference type="AlphaFoldDB" id="A7F202"/>
<dbReference type="Proteomes" id="UP000001312">
    <property type="component" value="Unassembled WGS sequence"/>
</dbReference>
<dbReference type="KEGG" id="ssl:SS1G_11623"/>
<evidence type="ECO:0000313" key="2">
    <source>
        <dbReference type="Proteomes" id="UP000001312"/>
    </source>
</evidence>
<accession>A7F202</accession>
<dbReference type="RefSeq" id="XP_001587630.1">
    <property type="nucleotide sequence ID" value="XM_001587580.1"/>
</dbReference>
<dbReference type="InParanoid" id="A7F202"/>
<reference evidence="2" key="1">
    <citation type="journal article" date="2011" name="PLoS Genet.">
        <title>Genomic analysis of the necrotrophic fungal pathogens Sclerotinia sclerotiorum and Botrytis cinerea.</title>
        <authorList>
            <person name="Amselem J."/>
            <person name="Cuomo C.A."/>
            <person name="van Kan J.A."/>
            <person name="Viaud M."/>
            <person name="Benito E.P."/>
            <person name="Couloux A."/>
            <person name="Coutinho P.M."/>
            <person name="de Vries R.P."/>
            <person name="Dyer P.S."/>
            <person name="Fillinger S."/>
            <person name="Fournier E."/>
            <person name="Gout L."/>
            <person name="Hahn M."/>
            <person name="Kohn L."/>
            <person name="Lapalu N."/>
            <person name="Plummer K.M."/>
            <person name="Pradier J.M."/>
            <person name="Quevillon E."/>
            <person name="Sharon A."/>
            <person name="Simon A."/>
            <person name="ten Have A."/>
            <person name="Tudzynski B."/>
            <person name="Tudzynski P."/>
            <person name="Wincker P."/>
            <person name="Andrew M."/>
            <person name="Anthouard V."/>
            <person name="Beever R.E."/>
            <person name="Beffa R."/>
            <person name="Benoit I."/>
            <person name="Bouzid O."/>
            <person name="Brault B."/>
            <person name="Chen Z."/>
            <person name="Choquer M."/>
            <person name="Collemare J."/>
            <person name="Cotton P."/>
            <person name="Danchin E.G."/>
            <person name="Da Silva C."/>
            <person name="Gautier A."/>
            <person name="Giraud C."/>
            <person name="Giraud T."/>
            <person name="Gonzalez C."/>
            <person name="Grossetete S."/>
            <person name="Guldener U."/>
            <person name="Henrissat B."/>
            <person name="Howlett B.J."/>
            <person name="Kodira C."/>
            <person name="Kretschmer M."/>
            <person name="Lappartient A."/>
            <person name="Leroch M."/>
            <person name="Levis C."/>
            <person name="Mauceli E."/>
            <person name="Neuveglise C."/>
            <person name="Oeser B."/>
            <person name="Pearson M."/>
            <person name="Poulain J."/>
            <person name="Poussereau N."/>
            <person name="Quesneville H."/>
            <person name="Rascle C."/>
            <person name="Schumacher J."/>
            <person name="Segurens B."/>
            <person name="Sexton A."/>
            <person name="Silva E."/>
            <person name="Sirven C."/>
            <person name="Soanes D.M."/>
            <person name="Talbot N.J."/>
            <person name="Templeton M."/>
            <person name="Yandava C."/>
            <person name="Yarden O."/>
            <person name="Zeng Q."/>
            <person name="Rollins J.A."/>
            <person name="Lebrun M.H."/>
            <person name="Dickman M."/>
        </authorList>
    </citation>
    <scope>NUCLEOTIDE SEQUENCE [LARGE SCALE GENOMIC DNA]</scope>
    <source>
        <strain evidence="2">ATCC 18683 / 1980 / Ss-1</strain>
    </source>
</reference>
<dbReference type="EMBL" id="CH476638">
    <property type="protein sequence ID" value="EDN95744.1"/>
    <property type="molecule type" value="Genomic_DNA"/>
</dbReference>
<sequence length="268" mass="30393">MVGVISAVVSCNSSVRLSEKSANEGLGFHASETQLDEVFDKTSSFTSSLDRIQLDIQDLRNPWVLRLPYPSRTNSNRVIILEASHADLRITRAAPYGVNSVLGEGSLIDDESFEILLKLIEKELQLDCKEFKRSKGLNRKEGKTKRTRKRLALLTYRTYVIRGCYVFRILLVPTLLAAEVHSLYKANEAFSKRWRARKALIRKGGVLSIEDKYDILEQENVEDQIRCDEFTNDDSSARRQATIRRCSKCGSASYNARICQLDPALVDL</sequence>
<name>A7F202_SCLS1</name>
<evidence type="ECO:0000313" key="1">
    <source>
        <dbReference type="EMBL" id="EDN95744.1"/>
    </source>
</evidence>
<dbReference type="GeneID" id="5483651"/>
<protein>
    <submittedName>
        <fullName evidence="1">Uncharacterized protein</fullName>
    </submittedName>
</protein>
<gene>
    <name evidence="1" type="ORF">SS1G_11623</name>
</gene>
<keyword evidence="2" id="KW-1185">Reference proteome</keyword>